<name>A0A2H0RPG6_9BACT</name>
<dbReference type="InterPro" id="IPR050079">
    <property type="entry name" value="DEAD_box_RNA_helicase"/>
</dbReference>
<dbReference type="InterPro" id="IPR014001">
    <property type="entry name" value="Helicase_ATP-bd"/>
</dbReference>
<evidence type="ECO:0000313" key="13">
    <source>
        <dbReference type="Proteomes" id="UP000230084"/>
    </source>
</evidence>
<dbReference type="InterPro" id="IPR014014">
    <property type="entry name" value="RNA_helicase_DEAD_Q_motif"/>
</dbReference>
<dbReference type="GO" id="GO:0016787">
    <property type="term" value="F:hydrolase activity"/>
    <property type="evidence" value="ECO:0007669"/>
    <property type="project" value="UniProtKB-KW"/>
</dbReference>
<reference evidence="12 13" key="1">
    <citation type="submission" date="2017-09" db="EMBL/GenBank/DDBJ databases">
        <title>Depth-based differentiation of microbial function through sediment-hosted aquifers and enrichment of novel symbionts in the deep terrestrial subsurface.</title>
        <authorList>
            <person name="Probst A.J."/>
            <person name="Ladd B."/>
            <person name="Jarett J.K."/>
            <person name="Geller-Mcgrath D.E."/>
            <person name="Sieber C.M."/>
            <person name="Emerson J.B."/>
            <person name="Anantharaman K."/>
            <person name="Thomas B.C."/>
            <person name="Malmstrom R."/>
            <person name="Stieglmeier M."/>
            <person name="Klingl A."/>
            <person name="Woyke T."/>
            <person name="Ryan C.M."/>
            <person name="Banfield J.F."/>
        </authorList>
    </citation>
    <scope>NUCLEOTIDE SEQUENCE [LARGE SCALE GENOMIC DNA]</scope>
    <source>
        <strain evidence="12">CG10_big_fil_rev_8_21_14_0_10_50_16</strain>
    </source>
</reference>
<dbReference type="SMART" id="SM00490">
    <property type="entry name" value="HELICc"/>
    <property type="match status" value="1"/>
</dbReference>
<proteinExistence type="inferred from homology"/>
<dbReference type="Pfam" id="PF00270">
    <property type="entry name" value="DEAD"/>
    <property type="match status" value="1"/>
</dbReference>
<evidence type="ECO:0000313" key="12">
    <source>
        <dbReference type="EMBL" id="PIR47884.1"/>
    </source>
</evidence>
<dbReference type="PANTHER" id="PTHR47959:SF13">
    <property type="entry name" value="ATP-DEPENDENT RNA HELICASE RHLE"/>
    <property type="match status" value="1"/>
</dbReference>
<dbReference type="PANTHER" id="PTHR47959">
    <property type="entry name" value="ATP-DEPENDENT RNA HELICASE RHLE-RELATED"/>
    <property type="match status" value="1"/>
</dbReference>
<dbReference type="GO" id="GO:0003676">
    <property type="term" value="F:nucleic acid binding"/>
    <property type="evidence" value="ECO:0007669"/>
    <property type="project" value="InterPro"/>
</dbReference>
<dbReference type="InterPro" id="IPR044742">
    <property type="entry name" value="DEAD/DEAH_RhlB"/>
</dbReference>
<dbReference type="CDD" id="cd00268">
    <property type="entry name" value="DEADc"/>
    <property type="match status" value="1"/>
</dbReference>
<evidence type="ECO:0000256" key="8">
    <source>
        <dbReference type="SAM" id="MobiDB-lite"/>
    </source>
</evidence>
<feature type="compositionally biased region" description="Low complexity" evidence="8">
    <location>
        <begin position="385"/>
        <end position="398"/>
    </location>
</feature>
<dbReference type="CDD" id="cd18787">
    <property type="entry name" value="SF2_C_DEAD"/>
    <property type="match status" value="1"/>
</dbReference>
<protein>
    <submittedName>
        <fullName evidence="12">DEAD/DEAH box helicase</fullName>
    </submittedName>
</protein>
<keyword evidence="1 7" id="KW-0547">Nucleotide-binding</keyword>
<evidence type="ECO:0000256" key="7">
    <source>
        <dbReference type="RuleBase" id="RU000492"/>
    </source>
</evidence>
<keyword evidence="3 7" id="KW-0347">Helicase</keyword>
<dbReference type="GO" id="GO:0005829">
    <property type="term" value="C:cytosol"/>
    <property type="evidence" value="ECO:0007669"/>
    <property type="project" value="TreeGrafter"/>
</dbReference>
<feature type="compositionally biased region" description="Basic and acidic residues" evidence="8">
    <location>
        <begin position="472"/>
        <end position="481"/>
    </location>
</feature>
<dbReference type="Pfam" id="PF00271">
    <property type="entry name" value="Helicase_C"/>
    <property type="match status" value="1"/>
</dbReference>
<dbReference type="GO" id="GO:0005524">
    <property type="term" value="F:ATP binding"/>
    <property type="evidence" value="ECO:0007669"/>
    <property type="project" value="UniProtKB-KW"/>
</dbReference>
<dbReference type="Gene3D" id="3.40.50.300">
    <property type="entry name" value="P-loop containing nucleotide triphosphate hydrolases"/>
    <property type="match status" value="2"/>
</dbReference>
<feature type="region of interest" description="Disordered" evidence="8">
    <location>
        <begin position="373"/>
        <end position="481"/>
    </location>
</feature>
<feature type="domain" description="DEAD-box RNA helicase Q" evidence="11">
    <location>
        <begin position="9"/>
        <end position="37"/>
    </location>
</feature>
<dbReference type="GO" id="GO:0003724">
    <property type="term" value="F:RNA helicase activity"/>
    <property type="evidence" value="ECO:0007669"/>
    <property type="project" value="InterPro"/>
</dbReference>
<evidence type="ECO:0000256" key="3">
    <source>
        <dbReference type="ARBA" id="ARBA00022806"/>
    </source>
</evidence>
<evidence type="ECO:0000256" key="1">
    <source>
        <dbReference type="ARBA" id="ARBA00022741"/>
    </source>
</evidence>
<gene>
    <name evidence="12" type="ORF">COV06_00590</name>
</gene>
<dbReference type="AlphaFoldDB" id="A0A2H0RPG6"/>
<keyword evidence="2 7" id="KW-0378">Hydrolase</keyword>
<organism evidence="12 13">
    <name type="scientific">Candidatus Uhrbacteria bacterium CG10_big_fil_rev_8_21_14_0_10_50_16</name>
    <dbReference type="NCBI Taxonomy" id="1975039"/>
    <lineage>
        <taxon>Bacteria</taxon>
        <taxon>Candidatus Uhriibacteriota</taxon>
    </lineage>
</organism>
<evidence type="ECO:0000259" key="11">
    <source>
        <dbReference type="PROSITE" id="PS51195"/>
    </source>
</evidence>
<feature type="short sequence motif" description="Q motif" evidence="6">
    <location>
        <begin position="9"/>
        <end position="37"/>
    </location>
</feature>
<dbReference type="InterPro" id="IPR027417">
    <property type="entry name" value="P-loop_NTPase"/>
</dbReference>
<dbReference type="PROSITE" id="PS51194">
    <property type="entry name" value="HELICASE_CTER"/>
    <property type="match status" value="1"/>
</dbReference>
<accession>A0A2H0RPG6</accession>
<evidence type="ECO:0000259" key="10">
    <source>
        <dbReference type="PROSITE" id="PS51194"/>
    </source>
</evidence>
<dbReference type="PROSITE" id="PS00039">
    <property type="entry name" value="DEAD_ATP_HELICASE"/>
    <property type="match status" value="1"/>
</dbReference>
<keyword evidence="4 7" id="KW-0067">ATP-binding</keyword>
<dbReference type="SUPFAM" id="SSF52540">
    <property type="entry name" value="P-loop containing nucleoside triphosphate hydrolases"/>
    <property type="match status" value="1"/>
</dbReference>
<comment type="caution">
    <text evidence="12">The sequence shown here is derived from an EMBL/GenBank/DDBJ whole genome shotgun (WGS) entry which is preliminary data.</text>
</comment>
<dbReference type="EMBL" id="PCYM01000001">
    <property type="protein sequence ID" value="PIR47884.1"/>
    <property type="molecule type" value="Genomic_DNA"/>
</dbReference>
<evidence type="ECO:0000259" key="9">
    <source>
        <dbReference type="PROSITE" id="PS51192"/>
    </source>
</evidence>
<evidence type="ECO:0000256" key="6">
    <source>
        <dbReference type="PROSITE-ProRule" id="PRU00552"/>
    </source>
</evidence>
<feature type="domain" description="Helicase C-terminal" evidence="10">
    <location>
        <begin position="219"/>
        <end position="378"/>
    </location>
</feature>
<dbReference type="PROSITE" id="PS51195">
    <property type="entry name" value="Q_MOTIF"/>
    <property type="match status" value="1"/>
</dbReference>
<evidence type="ECO:0000256" key="2">
    <source>
        <dbReference type="ARBA" id="ARBA00022801"/>
    </source>
</evidence>
<sequence length="481" mass="52232">MPREELEQHDFNGLGITPGLLKRLQALKFEHPTPIQYKAIPVATAGEDVVGIAQTGSGKTLAFSIPVLQHVAASKTMGLILLPTRELAIQVEETIRKLAGASGLRTAIVIGGANPRPQIRQLRAKPHVIVATPGRLIDHIEQGNINLHNIGILVLDEADRMMDMGFAPQLELILQGVPDQRQTMLFSATMPKAIADMAQKYMKSPLRIEVTRPGTTAENIDQEVFIVHKDDKMALMERLLKEYKGTVLIFSRTKHGAKKIARAIRLLGHTADEIHSNRTQSQRQSALRGFTNGKYRILVATDIASRGIDVKDIELVLNFDLPDQLEDYVHRIGRTGRAGKSGKAITFACPDQKREIYQIQQLIDVTLPIKSPSGEAMDPIKPLASGQRSSSGGSYRRGPQGRGGSRPSQGRSGGYTGNYPKRSQSGSQGGRSQERSGGSGSYGASRPQGRSGGSGSGSYGASRSQGRPAPRSADRRPKQRP</sequence>
<dbReference type="PROSITE" id="PS51192">
    <property type="entry name" value="HELICASE_ATP_BIND_1"/>
    <property type="match status" value="1"/>
</dbReference>
<dbReference type="InterPro" id="IPR000629">
    <property type="entry name" value="RNA-helicase_DEAD-box_CS"/>
</dbReference>
<comment type="similarity">
    <text evidence="5 7">Belongs to the DEAD box helicase family.</text>
</comment>
<feature type="domain" description="Helicase ATP-binding" evidence="9">
    <location>
        <begin position="40"/>
        <end position="208"/>
    </location>
</feature>
<evidence type="ECO:0000256" key="5">
    <source>
        <dbReference type="ARBA" id="ARBA00038437"/>
    </source>
</evidence>
<evidence type="ECO:0000256" key="4">
    <source>
        <dbReference type="ARBA" id="ARBA00022840"/>
    </source>
</evidence>
<dbReference type="InterPro" id="IPR011545">
    <property type="entry name" value="DEAD/DEAH_box_helicase_dom"/>
</dbReference>
<dbReference type="InterPro" id="IPR001650">
    <property type="entry name" value="Helicase_C-like"/>
</dbReference>
<dbReference type="Proteomes" id="UP000230084">
    <property type="component" value="Unassembled WGS sequence"/>
</dbReference>
<dbReference type="SMART" id="SM00487">
    <property type="entry name" value="DEXDc"/>
    <property type="match status" value="1"/>
</dbReference>